<sequence length="355" mass="39499">MQLVTSWLLLLSCAAAADLAPEPQPSSLTTSGIKALHERSFPPERFTPSILARQGTPSGPGGGNRQRPRTTAASDAERAKTTRSTTARNAAYTQDKEKPKDKDERYNDQKERRTKEFEQDKWGNWGKKRDKAKESYKAKKDEKEMKEKEEKEKKEKEEKDKKDDKKRKRAGWCWALMAEAGAWASADFEGVTEEEIEGLPELWPEDVPEPAEEEIPEWIFIKWQSPNTAVDGVVGSKSLCIENVPKPARPEGGKPSSKAVTAARNSNRVSTFLKDKRFQDCISATAGATATAITGEILAKSIQFDTGYGEALWSFTFDFGISKDDVAPAPRGENGGKQIRSYFGLDEDESGSNER</sequence>
<feature type="chain" id="PRO_5028878297" evidence="2">
    <location>
        <begin position="17"/>
        <end position="355"/>
    </location>
</feature>
<feature type="signal peptide" evidence="2">
    <location>
        <begin position="1"/>
        <end position="16"/>
    </location>
</feature>
<evidence type="ECO:0000313" key="4">
    <source>
        <dbReference type="Proteomes" id="UP000481861"/>
    </source>
</evidence>
<keyword evidence="4" id="KW-1185">Reference proteome</keyword>
<feature type="region of interest" description="Disordered" evidence="1">
    <location>
        <begin position="21"/>
        <end position="166"/>
    </location>
</feature>
<feature type="compositionally biased region" description="Polar residues" evidence="1">
    <location>
        <begin position="82"/>
        <end position="92"/>
    </location>
</feature>
<proteinExistence type="predicted"/>
<organism evidence="3 4">
    <name type="scientific">Massariosphaeria phaeospora</name>
    <dbReference type="NCBI Taxonomy" id="100035"/>
    <lineage>
        <taxon>Eukaryota</taxon>
        <taxon>Fungi</taxon>
        <taxon>Dikarya</taxon>
        <taxon>Ascomycota</taxon>
        <taxon>Pezizomycotina</taxon>
        <taxon>Dothideomycetes</taxon>
        <taxon>Pleosporomycetidae</taxon>
        <taxon>Pleosporales</taxon>
        <taxon>Pleosporales incertae sedis</taxon>
        <taxon>Massariosphaeria</taxon>
    </lineage>
</organism>
<protein>
    <submittedName>
        <fullName evidence="3">Uncharacterized protein</fullName>
    </submittedName>
</protein>
<dbReference type="AlphaFoldDB" id="A0A7C8I9A1"/>
<comment type="caution">
    <text evidence="3">The sequence shown here is derived from an EMBL/GenBank/DDBJ whole genome shotgun (WGS) entry which is preliminary data.</text>
</comment>
<reference evidence="3 4" key="1">
    <citation type="submission" date="2020-01" db="EMBL/GenBank/DDBJ databases">
        <authorList>
            <consortium name="DOE Joint Genome Institute"/>
            <person name="Haridas S."/>
            <person name="Albert R."/>
            <person name="Binder M."/>
            <person name="Bloem J."/>
            <person name="Labutti K."/>
            <person name="Salamov A."/>
            <person name="Andreopoulos B."/>
            <person name="Baker S.E."/>
            <person name="Barry K."/>
            <person name="Bills G."/>
            <person name="Bluhm B.H."/>
            <person name="Cannon C."/>
            <person name="Castanera R."/>
            <person name="Culley D.E."/>
            <person name="Daum C."/>
            <person name="Ezra D."/>
            <person name="Gonzalez J.B."/>
            <person name="Henrissat B."/>
            <person name="Kuo A."/>
            <person name="Liang C."/>
            <person name="Lipzen A."/>
            <person name="Lutzoni F."/>
            <person name="Magnuson J."/>
            <person name="Mondo S."/>
            <person name="Nolan M."/>
            <person name="Ohm R."/>
            <person name="Pangilinan J."/>
            <person name="Park H.-J.H."/>
            <person name="Ramirez L."/>
            <person name="Alfaro M."/>
            <person name="Sun H."/>
            <person name="Tritt A."/>
            <person name="Yoshinaga Y."/>
            <person name="Zwiers L.-H.L."/>
            <person name="Turgeon B.G."/>
            <person name="Goodwin S.B."/>
            <person name="Spatafora J.W."/>
            <person name="Crous P.W."/>
            <person name="Grigoriev I.V."/>
        </authorList>
    </citation>
    <scope>NUCLEOTIDE SEQUENCE [LARGE SCALE GENOMIC DNA]</scope>
    <source>
        <strain evidence="3 4">CBS 611.86</strain>
    </source>
</reference>
<dbReference type="Proteomes" id="UP000481861">
    <property type="component" value="Unassembled WGS sequence"/>
</dbReference>
<evidence type="ECO:0000313" key="3">
    <source>
        <dbReference type="EMBL" id="KAF2870493.1"/>
    </source>
</evidence>
<keyword evidence="2" id="KW-0732">Signal</keyword>
<evidence type="ECO:0000256" key="1">
    <source>
        <dbReference type="SAM" id="MobiDB-lite"/>
    </source>
</evidence>
<feature type="region of interest" description="Disordered" evidence="1">
    <location>
        <begin position="325"/>
        <end position="355"/>
    </location>
</feature>
<gene>
    <name evidence="3" type="ORF">BDV95DRAFT_638124</name>
</gene>
<dbReference type="OrthoDB" id="5150738at2759"/>
<dbReference type="EMBL" id="JAADJZ010000013">
    <property type="protein sequence ID" value="KAF2870493.1"/>
    <property type="molecule type" value="Genomic_DNA"/>
</dbReference>
<accession>A0A7C8I9A1</accession>
<feature type="compositionally biased region" description="Acidic residues" evidence="1">
    <location>
        <begin position="345"/>
        <end position="355"/>
    </location>
</feature>
<evidence type="ECO:0000256" key="2">
    <source>
        <dbReference type="SAM" id="SignalP"/>
    </source>
</evidence>
<name>A0A7C8I9A1_9PLEO</name>
<feature type="compositionally biased region" description="Basic and acidic residues" evidence="1">
    <location>
        <begin position="131"/>
        <end position="163"/>
    </location>
</feature>
<feature type="compositionally biased region" description="Basic and acidic residues" evidence="1">
    <location>
        <begin position="94"/>
        <end position="121"/>
    </location>
</feature>